<dbReference type="Gene3D" id="3.90.190.10">
    <property type="entry name" value="Protein tyrosine phosphatase superfamily"/>
    <property type="match status" value="2"/>
</dbReference>
<accession>A0A2G8JPW9</accession>
<proteinExistence type="predicted"/>
<reference evidence="1 2" key="1">
    <citation type="journal article" date="2017" name="PLoS Biol.">
        <title>The sea cucumber genome provides insights into morphological evolution and visceral regeneration.</title>
        <authorList>
            <person name="Zhang X."/>
            <person name="Sun L."/>
            <person name="Yuan J."/>
            <person name="Sun Y."/>
            <person name="Gao Y."/>
            <person name="Zhang L."/>
            <person name="Li S."/>
            <person name="Dai H."/>
            <person name="Hamel J.F."/>
            <person name="Liu C."/>
            <person name="Yu Y."/>
            <person name="Liu S."/>
            <person name="Lin W."/>
            <person name="Guo K."/>
            <person name="Jin S."/>
            <person name="Xu P."/>
            <person name="Storey K.B."/>
            <person name="Huan P."/>
            <person name="Zhang T."/>
            <person name="Zhou Y."/>
            <person name="Zhang J."/>
            <person name="Lin C."/>
            <person name="Li X."/>
            <person name="Xing L."/>
            <person name="Huo D."/>
            <person name="Sun M."/>
            <person name="Wang L."/>
            <person name="Mercier A."/>
            <person name="Li F."/>
            <person name="Yang H."/>
            <person name="Xiang J."/>
        </authorList>
    </citation>
    <scope>NUCLEOTIDE SEQUENCE [LARGE SCALE GENOMIC DNA]</scope>
    <source>
        <strain evidence="1">Shaxun</strain>
        <tissue evidence="1">Muscle</tissue>
    </source>
</reference>
<dbReference type="InterPro" id="IPR029021">
    <property type="entry name" value="Prot-tyrosine_phosphatase-like"/>
</dbReference>
<protein>
    <submittedName>
        <fullName evidence="1">Putative paladin-like</fullName>
    </submittedName>
</protein>
<gene>
    <name evidence="1" type="ORF">BSL78_25437</name>
</gene>
<dbReference type="Pfam" id="PF14566">
    <property type="entry name" value="PTPlike_phytase"/>
    <property type="match status" value="2"/>
</dbReference>
<organism evidence="1 2">
    <name type="scientific">Stichopus japonicus</name>
    <name type="common">Sea cucumber</name>
    <dbReference type="NCBI Taxonomy" id="307972"/>
    <lineage>
        <taxon>Eukaryota</taxon>
        <taxon>Metazoa</taxon>
        <taxon>Echinodermata</taxon>
        <taxon>Eleutherozoa</taxon>
        <taxon>Echinozoa</taxon>
        <taxon>Holothuroidea</taxon>
        <taxon>Aspidochirotacea</taxon>
        <taxon>Aspidochirotida</taxon>
        <taxon>Stichopodidae</taxon>
        <taxon>Apostichopus</taxon>
    </lineage>
</organism>
<dbReference type="PANTHER" id="PTHR23339">
    <property type="entry name" value="TYROSINE SPECIFIC PROTEIN PHOSPHATASE AND DUAL SPECIFICITY PROTEIN PHOSPHATASE"/>
    <property type="match status" value="1"/>
</dbReference>
<dbReference type="OrthoDB" id="66369at2759"/>
<dbReference type="STRING" id="307972.A0A2G8JPW9"/>
<dbReference type="InterPro" id="IPR050561">
    <property type="entry name" value="PTP"/>
</dbReference>
<dbReference type="AlphaFoldDB" id="A0A2G8JPW9"/>
<sequence>MKTCLNFRFDLQQEVCVINIRAEPVLFVQRGEDFMPYSPRERDHLRENAVFRRATGDDISDQEVLIRKEITKYALRDEDNSFYFYENIEELSEEPHRHSIEYDEHIQILEEVYNTHVLTTPNSRFHRLPLCVKGVPSEESIEKFIEVMKDVPTLFSPEKNSLPILAFMGHAGYSRTSFAMILGTLIMAHKTGFPAGASETAEPFDPESRNYDLCEFWVVEELCKLLPNGLQLKKEVDAVVDLLGDISHLRQEVVSAKQKLENIQEDFQIYGRSAKEYYLDKALKHLEQYCYLIVVNSYLHDQYPWMFRQSFTSWVFQRSEIYRVFAQADSIERMFQPELILKGTRFLVADDYLGLDVLSSQREVKVSNFRRVPGLPVYGMSQPNSEGLAKVVQTLLGPKHNHSSIHSFNLRGEVIVELDGCTYTPRELSGLTKNIVIPVCSNEEIEGWESLLKTELIKSQSQLQTVREIYEKEQKGTSNLCYYRFPNRSPETMLSEQDIDNIISVLSGLDDIYTDEDGPALLFNCQTGKSVSTVAMAIAGLLIWHKKGFPFGTKLGEQERISVPQAEYTKGEFSCVMLLVRRLPKGSQVKREVDLMLDKCSETMTPMHYHLREIIFSTYNKVKSAKTKEDASWLHFQSLSYLERYIYLILINSYLHMERINNWRKPFSLWMKEIGHRLGVYNILNRLNFGELEEKSGIKSFLNDKRTMCYHILEEYHPRRRWSEEPNPGFTNTQLASPSMAVVERIDDMFCFIFVKSQMLI</sequence>
<dbReference type="SUPFAM" id="SSF52799">
    <property type="entry name" value="(Phosphotyrosine protein) phosphatases II"/>
    <property type="match status" value="2"/>
</dbReference>
<dbReference type="EMBL" id="MRZV01001461">
    <property type="protein sequence ID" value="PIK37725.1"/>
    <property type="molecule type" value="Genomic_DNA"/>
</dbReference>
<comment type="caution">
    <text evidence="1">The sequence shown here is derived from an EMBL/GenBank/DDBJ whole genome shotgun (WGS) entry which is preliminary data.</text>
</comment>
<name>A0A2G8JPW9_STIJA</name>
<evidence type="ECO:0000313" key="2">
    <source>
        <dbReference type="Proteomes" id="UP000230750"/>
    </source>
</evidence>
<dbReference type="Proteomes" id="UP000230750">
    <property type="component" value="Unassembled WGS sequence"/>
</dbReference>
<keyword evidence="2" id="KW-1185">Reference proteome</keyword>
<evidence type="ECO:0000313" key="1">
    <source>
        <dbReference type="EMBL" id="PIK37725.1"/>
    </source>
</evidence>
<dbReference type="SMART" id="SM01301">
    <property type="entry name" value="PTPlike_phytase"/>
    <property type="match status" value="2"/>
</dbReference>